<protein>
    <submittedName>
        <fullName evidence="1">Uncharacterized protein</fullName>
    </submittedName>
</protein>
<reference evidence="1 2" key="1">
    <citation type="submission" date="2020-10" db="EMBL/GenBank/DDBJ databases">
        <title>Aquamicrobium zhengzhouensis sp. nov., a exopolysaccharide producing bacterium isolated from farmland soil.</title>
        <authorList>
            <person name="Wang X."/>
        </authorList>
    </citation>
    <scope>NUCLEOTIDE SEQUENCE [LARGE SCALE GENOMIC DNA]</scope>
    <source>
        <strain evidence="2">cd-1</strain>
    </source>
</reference>
<sequence>MARHHDNDNELISAYLLVLARLADAMLALRDVEEVTDFKAQGARFSK</sequence>
<name>A0ABS0SA67_9HYPH</name>
<accession>A0ABS0SA67</accession>
<dbReference type="EMBL" id="JADGMQ010000002">
    <property type="protein sequence ID" value="MBI1620178.1"/>
    <property type="molecule type" value="Genomic_DNA"/>
</dbReference>
<comment type="caution">
    <text evidence="1">The sequence shown here is derived from an EMBL/GenBank/DDBJ whole genome shotgun (WGS) entry which is preliminary data.</text>
</comment>
<gene>
    <name evidence="1" type="ORF">IOD40_05815</name>
</gene>
<organism evidence="1 2">
    <name type="scientific">Aquamicrobium zhengzhouense</name>
    <dbReference type="NCBI Taxonomy" id="2781738"/>
    <lineage>
        <taxon>Bacteria</taxon>
        <taxon>Pseudomonadati</taxon>
        <taxon>Pseudomonadota</taxon>
        <taxon>Alphaproteobacteria</taxon>
        <taxon>Hyphomicrobiales</taxon>
        <taxon>Phyllobacteriaceae</taxon>
        <taxon>Aquamicrobium</taxon>
    </lineage>
</organism>
<proteinExistence type="predicted"/>
<keyword evidence="2" id="KW-1185">Reference proteome</keyword>
<dbReference type="Proteomes" id="UP000601789">
    <property type="component" value="Unassembled WGS sequence"/>
</dbReference>
<evidence type="ECO:0000313" key="2">
    <source>
        <dbReference type="Proteomes" id="UP000601789"/>
    </source>
</evidence>
<dbReference type="RefSeq" id="WP_198475220.1">
    <property type="nucleotide sequence ID" value="NZ_JADGMQ010000002.1"/>
</dbReference>
<evidence type="ECO:0000313" key="1">
    <source>
        <dbReference type="EMBL" id="MBI1620178.1"/>
    </source>
</evidence>